<dbReference type="SMART" id="SM00829">
    <property type="entry name" value="PKS_ER"/>
    <property type="match status" value="1"/>
</dbReference>
<name>A0ABX0KSB7_9NEIS</name>
<dbReference type="PANTHER" id="PTHR45033:SF2">
    <property type="entry name" value="ZINC-TYPE ALCOHOL DEHYDROGENASE-LIKE PROTEIN C1773.06C"/>
    <property type="match status" value="1"/>
</dbReference>
<dbReference type="Proteomes" id="UP000712570">
    <property type="component" value="Unassembled WGS sequence"/>
</dbReference>
<dbReference type="InterPro" id="IPR011032">
    <property type="entry name" value="GroES-like_sf"/>
</dbReference>
<evidence type="ECO:0000313" key="3">
    <source>
        <dbReference type="Proteomes" id="UP000712570"/>
    </source>
</evidence>
<evidence type="ECO:0000259" key="1">
    <source>
        <dbReference type="SMART" id="SM00829"/>
    </source>
</evidence>
<reference evidence="2 3" key="1">
    <citation type="submission" date="2020-03" db="EMBL/GenBank/DDBJ databases">
        <title>Draft genome sequence of environmentally isolated violet-colored cultures.</title>
        <authorList>
            <person name="Wilson H.S."/>
        </authorList>
    </citation>
    <scope>NUCLEOTIDE SEQUENCE [LARGE SCALE GENOMIC DNA]</scope>
    <source>
        <strain evidence="2 3">HSC-16F04</strain>
    </source>
</reference>
<dbReference type="CDD" id="cd08276">
    <property type="entry name" value="MDR7"/>
    <property type="match status" value="1"/>
</dbReference>
<dbReference type="EMBL" id="JAAOLX010000008">
    <property type="protein sequence ID" value="NHQ87550.1"/>
    <property type="molecule type" value="Genomic_DNA"/>
</dbReference>
<feature type="domain" description="Enoyl reductase (ER)" evidence="1">
    <location>
        <begin position="2"/>
        <end position="314"/>
    </location>
</feature>
<dbReference type="Pfam" id="PF08240">
    <property type="entry name" value="ADH_N"/>
    <property type="match status" value="1"/>
</dbReference>
<gene>
    <name evidence="2" type="ORF">HA050_15635</name>
</gene>
<organism evidence="2 3">
    <name type="scientific">Iodobacter violaceini</name>
    <dbReference type="NCBI Taxonomy" id="3044271"/>
    <lineage>
        <taxon>Bacteria</taxon>
        <taxon>Pseudomonadati</taxon>
        <taxon>Pseudomonadota</taxon>
        <taxon>Betaproteobacteria</taxon>
        <taxon>Neisseriales</taxon>
        <taxon>Chitinibacteraceae</taxon>
        <taxon>Iodobacter</taxon>
    </lineage>
</organism>
<keyword evidence="3" id="KW-1185">Reference proteome</keyword>
<sequence>MSALEDDQVLIQVGAVSLNYRDLLILRNAGQDTVEGQIPLSDAAGTVIAIGSKVSRWQVGDRVAANFFSNWLGGKYQAQHYLQGALGGSQTAGVLAEHIVANQDAIVAIPAHLTLQQAATLPCAAVTAWHALFERGQLQAGETVLIQGTGGVALFALQLAVAQGAKVIITSSSDGKLARARTLGAWQTINYRQQADWDEVALALTDGAGVDHILELGGPDTYARSINALASGGHIHQIGVLTGFGPTPNLWPLQFKNAHINGILVGSVAHFNTLNAFLSQHQITPVIDQEFAYEQASAAFDYLASAQHFGKIVINVQS</sequence>
<dbReference type="Gene3D" id="3.90.180.10">
    <property type="entry name" value="Medium-chain alcohol dehydrogenases, catalytic domain"/>
    <property type="match status" value="1"/>
</dbReference>
<dbReference type="PANTHER" id="PTHR45033">
    <property type="match status" value="1"/>
</dbReference>
<dbReference type="SUPFAM" id="SSF51735">
    <property type="entry name" value="NAD(P)-binding Rossmann-fold domains"/>
    <property type="match status" value="1"/>
</dbReference>
<dbReference type="Gene3D" id="3.40.50.720">
    <property type="entry name" value="NAD(P)-binding Rossmann-like Domain"/>
    <property type="match status" value="1"/>
</dbReference>
<dbReference type="InterPro" id="IPR036291">
    <property type="entry name" value="NAD(P)-bd_dom_sf"/>
</dbReference>
<dbReference type="InterPro" id="IPR013154">
    <property type="entry name" value="ADH-like_N"/>
</dbReference>
<dbReference type="InterPro" id="IPR052711">
    <property type="entry name" value="Zinc_ADH-like"/>
</dbReference>
<accession>A0ABX0KSB7</accession>
<protein>
    <submittedName>
        <fullName evidence="2">NAD(P)-dependent alcohol dehydrogenase</fullName>
    </submittedName>
</protein>
<proteinExistence type="predicted"/>
<dbReference type="SUPFAM" id="SSF50129">
    <property type="entry name" value="GroES-like"/>
    <property type="match status" value="1"/>
</dbReference>
<dbReference type="InterPro" id="IPR020843">
    <property type="entry name" value="ER"/>
</dbReference>
<dbReference type="InterPro" id="IPR013149">
    <property type="entry name" value="ADH-like_C"/>
</dbReference>
<comment type="caution">
    <text evidence="2">The sequence shown here is derived from an EMBL/GenBank/DDBJ whole genome shotgun (WGS) entry which is preliminary data.</text>
</comment>
<evidence type="ECO:0000313" key="2">
    <source>
        <dbReference type="EMBL" id="NHQ87550.1"/>
    </source>
</evidence>
<dbReference type="Pfam" id="PF00107">
    <property type="entry name" value="ADH_zinc_N"/>
    <property type="match status" value="1"/>
</dbReference>